<keyword evidence="5 8" id="KW-0378">Hydrolase</keyword>
<sequence>METGHAKSPELHDLCVFILTSPAPRCAACAGTSPMEKANFVDYIRIFCRSGKGGAGSRHFMRTKFNAQAGPDGGDGGRGGHIILRGNSQLWTLLHLRWYKNVLAEDGENGSGDNCTGRFGQDVIIEVPLGTQTRDEATGEIEAEILHHGQEIIWIPGGQGGRGNAYFKSATNQTPEYAQPGMPGIEAWKVVELKMLADVGLVGFPNAGKSTLLSTITAARPKVADYAFTTLTPQLGMVSYRNDLSFCMADLPGIIEGAHEGKGLGHRFLRHIERNSVLLFVIPADSPDHRKEFAVLLNELEQYNPELLDKQFLIAISKSDMLDDELKTAIGEELPEGIPHLFISSVTQQGLQQLKDALWAALNATPKAQV</sequence>
<reference evidence="11 12" key="1">
    <citation type="submission" date="2016-08" db="EMBL/GenBank/DDBJ databases">
        <authorList>
            <person name="Seilhamer J.J."/>
        </authorList>
    </citation>
    <scope>NUCLEOTIDE SEQUENCE [LARGE SCALE GENOMIC DNA]</scope>
    <source>
        <strain evidence="11 12">A37T2</strain>
    </source>
</reference>
<gene>
    <name evidence="8" type="primary">obg</name>
    <name evidence="11" type="ORF">GA0116948_10271</name>
</gene>
<evidence type="ECO:0000313" key="12">
    <source>
        <dbReference type="Proteomes" id="UP000242818"/>
    </source>
</evidence>
<evidence type="ECO:0000256" key="3">
    <source>
        <dbReference type="ARBA" id="ARBA00022723"/>
    </source>
</evidence>
<evidence type="ECO:0000259" key="9">
    <source>
        <dbReference type="PROSITE" id="PS51710"/>
    </source>
</evidence>
<dbReference type="Pfam" id="PF01926">
    <property type="entry name" value="MMR_HSR1"/>
    <property type="match status" value="1"/>
</dbReference>
<dbReference type="PIRSF" id="PIRSF002401">
    <property type="entry name" value="GTP_bd_Obg/CgtA"/>
    <property type="match status" value="1"/>
</dbReference>
<comment type="function">
    <text evidence="8">An essential GTPase which binds GTP, GDP and possibly (p)ppGpp with moderate affinity, with high nucleotide exchange rates and a fairly low GTP hydrolysis rate. Plays a role in control of the cell cycle, stress response, ribosome biogenesis and in those bacteria that undergo differentiation, in morphogenesis control.</text>
</comment>
<keyword evidence="12" id="KW-1185">Reference proteome</keyword>
<evidence type="ECO:0000256" key="8">
    <source>
        <dbReference type="HAMAP-Rule" id="MF_01454"/>
    </source>
</evidence>
<evidence type="ECO:0000256" key="4">
    <source>
        <dbReference type="ARBA" id="ARBA00022741"/>
    </source>
</evidence>
<feature type="binding site" evidence="8">
    <location>
        <begin position="317"/>
        <end position="320"/>
    </location>
    <ligand>
        <name>GTP</name>
        <dbReference type="ChEBI" id="CHEBI:37565"/>
    </ligand>
</feature>
<dbReference type="EMBL" id="FMAR01000002">
    <property type="protein sequence ID" value="SCB92299.1"/>
    <property type="molecule type" value="Genomic_DNA"/>
</dbReference>
<comment type="cofactor">
    <cofactor evidence="8">
        <name>Mg(2+)</name>
        <dbReference type="ChEBI" id="CHEBI:18420"/>
    </cofactor>
</comment>
<name>A0A1C4ACG3_9BACT</name>
<dbReference type="PRINTS" id="PR00326">
    <property type="entry name" value="GTP1OBG"/>
</dbReference>
<evidence type="ECO:0000256" key="5">
    <source>
        <dbReference type="ARBA" id="ARBA00022801"/>
    </source>
</evidence>
<comment type="subunit">
    <text evidence="8">Monomer.</text>
</comment>
<dbReference type="PANTHER" id="PTHR11702:SF31">
    <property type="entry name" value="MITOCHONDRIAL RIBOSOME-ASSOCIATED GTPASE 2"/>
    <property type="match status" value="1"/>
</dbReference>
<feature type="binding site" evidence="8">
    <location>
        <begin position="250"/>
        <end position="253"/>
    </location>
    <ligand>
        <name>GTP</name>
        <dbReference type="ChEBI" id="CHEBI:37565"/>
    </ligand>
</feature>
<dbReference type="NCBIfam" id="NF008956">
    <property type="entry name" value="PRK12299.1"/>
    <property type="match status" value="1"/>
</dbReference>
<feature type="binding site" evidence="8">
    <location>
        <position position="230"/>
    </location>
    <ligand>
        <name>Mg(2+)</name>
        <dbReference type="ChEBI" id="CHEBI:18420"/>
    </ligand>
</feature>
<evidence type="ECO:0000313" key="11">
    <source>
        <dbReference type="EMBL" id="SCB92299.1"/>
    </source>
</evidence>
<dbReference type="AlphaFoldDB" id="A0A1C4ACG3"/>
<proteinExistence type="inferred from homology"/>
<dbReference type="Proteomes" id="UP000242818">
    <property type="component" value="Unassembled WGS sequence"/>
</dbReference>
<protein>
    <recommendedName>
        <fullName evidence="8">GTPase Obg</fullName>
        <ecNumber evidence="8">3.6.5.-</ecNumber>
    </recommendedName>
    <alternativeName>
        <fullName evidence="8">GTP-binding protein Obg</fullName>
    </alternativeName>
</protein>
<evidence type="ECO:0000256" key="6">
    <source>
        <dbReference type="ARBA" id="ARBA00022842"/>
    </source>
</evidence>
<keyword evidence="2 8" id="KW-0963">Cytoplasm</keyword>
<dbReference type="RefSeq" id="WP_240619171.1">
    <property type="nucleotide sequence ID" value="NZ_FMAR01000002.1"/>
</dbReference>
<comment type="similarity">
    <text evidence="1 8">Belongs to the TRAFAC class OBG-HflX-like GTPase superfamily. OBG GTPase family.</text>
</comment>
<dbReference type="InterPro" id="IPR031167">
    <property type="entry name" value="G_OBG"/>
</dbReference>
<feature type="domain" description="OBG-type G" evidence="9">
    <location>
        <begin position="197"/>
        <end position="363"/>
    </location>
</feature>
<dbReference type="GO" id="GO:0042254">
    <property type="term" value="P:ribosome biogenesis"/>
    <property type="evidence" value="ECO:0007669"/>
    <property type="project" value="UniProtKB-UniRule"/>
</dbReference>
<dbReference type="EC" id="3.6.5.-" evidence="8"/>
<feature type="binding site" evidence="8">
    <location>
        <begin position="203"/>
        <end position="210"/>
    </location>
    <ligand>
        <name>GTP</name>
        <dbReference type="ChEBI" id="CHEBI:37565"/>
    </ligand>
</feature>
<keyword evidence="3 8" id="KW-0479">Metal-binding</keyword>
<feature type="domain" description="Obg" evidence="10">
    <location>
        <begin position="38"/>
        <end position="196"/>
    </location>
</feature>
<keyword evidence="7 8" id="KW-0342">GTP-binding</keyword>
<dbReference type="NCBIfam" id="TIGR02729">
    <property type="entry name" value="Obg_CgtA"/>
    <property type="match status" value="1"/>
</dbReference>
<dbReference type="PROSITE" id="PS00905">
    <property type="entry name" value="GTP1_OBG"/>
    <property type="match status" value="1"/>
</dbReference>
<dbReference type="HAMAP" id="MF_01454">
    <property type="entry name" value="GTPase_Obg"/>
    <property type="match status" value="1"/>
</dbReference>
<dbReference type="InterPro" id="IPR006073">
    <property type="entry name" value="GTP-bd"/>
</dbReference>
<keyword evidence="4 8" id="KW-0547">Nucleotide-binding</keyword>
<dbReference type="InterPro" id="IPR027417">
    <property type="entry name" value="P-loop_NTPase"/>
</dbReference>
<feature type="binding site" evidence="8">
    <location>
        <begin position="344"/>
        <end position="346"/>
    </location>
    <ligand>
        <name>GTP</name>
        <dbReference type="ChEBI" id="CHEBI:37565"/>
    </ligand>
</feature>
<dbReference type="GO" id="GO:0005525">
    <property type="term" value="F:GTP binding"/>
    <property type="evidence" value="ECO:0007669"/>
    <property type="project" value="UniProtKB-UniRule"/>
</dbReference>
<dbReference type="InterPro" id="IPR014100">
    <property type="entry name" value="GTP-bd_Obg/CgtA"/>
</dbReference>
<keyword evidence="6 8" id="KW-0460">Magnesium</keyword>
<dbReference type="InterPro" id="IPR036726">
    <property type="entry name" value="GTP1_OBG_dom_sf"/>
</dbReference>
<dbReference type="Pfam" id="PF01018">
    <property type="entry name" value="GTP1_OBG"/>
    <property type="match status" value="1"/>
</dbReference>
<evidence type="ECO:0000256" key="7">
    <source>
        <dbReference type="ARBA" id="ARBA00023134"/>
    </source>
</evidence>
<dbReference type="GO" id="GO:0005737">
    <property type="term" value="C:cytoplasm"/>
    <property type="evidence" value="ECO:0007669"/>
    <property type="project" value="UniProtKB-SubCell"/>
</dbReference>
<dbReference type="GO" id="GO:0043022">
    <property type="term" value="F:ribosome binding"/>
    <property type="evidence" value="ECO:0007669"/>
    <property type="project" value="UniProtKB-ARBA"/>
</dbReference>
<organism evidence="11 12">
    <name type="scientific">Chitinophaga costaii</name>
    <dbReference type="NCBI Taxonomy" id="1335309"/>
    <lineage>
        <taxon>Bacteria</taxon>
        <taxon>Pseudomonadati</taxon>
        <taxon>Bacteroidota</taxon>
        <taxon>Chitinophagia</taxon>
        <taxon>Chitinophagales</taxon>
        <taxon>Chitinophagaceae</taxon>
        <taxon>Chitinophaga</taxon>
    </lineage>
</organism>
<dbReference type="SUPFAM" id="SSF82051">
    <property type="entry name" value="Obg GTP-binding protein N-terminal domain"/>
    <property type="match status" value="1"/>
</dbReference>
<evidence type="ECO:0000259" key="10">
    <source>
        <dbReference type="PROSITE" id="PS51883"/>
    </source>
</evidence>
<dbReference type="SUPFAM" id="SSF52540">
    <property type="entry name" value="P-loop containing nucleoside triphosphate hydrolases"/>
    <property type="match status" value="1"/>
</dbReference>
<accession>A0A1C4ACG3</accession>
<comment type="subcellular location">
    <subcellularLocation>
        <location evidence="8">Cytoplasm</location>
    </subcellularLocation>
</comment>
<feature type="binding site" evidence="8">
    <location>
        <begin position="228"/>
        <end position="232"/>
    </location>
    <ligand>
        <name>GTP</name>
        <dbReference type="ChEBI" id="CHEBI:37565"/>
    </ligand>
</feature>
<dbReference type="Gene3D" id="2.70.210.12">
    <property type="entry name" value="GTP1/OBG domain"/>
    <property type="match status" value="1"/>
</dbReference>
<dbReference type="GO" id="GO:0000287">
    <property type="term" value="F:magnesium ion binding"/>
    <property type="evidence" value="ECO:0007669"/>
    <property type="project" value="InterPro"/>
</dbReference>
<dbReference type="CDD" id="cd01898">
    <property type="entry name" value="Obg"/>
    <property type="match status" value="1"/>
</dbReference>
<dbReference type="InterPro" id="IPR006169">
    <property type="entry name" value="GTP1_OBG_dom"/>
</dbReference>
<dbReference type="GO" id="GO:0003924">
    <property type="term" value="F:GTPase activity"/>
    <property type="evidence" value="ECO:0007669"/>
    <property type="project" value="UniProtKB-UniRule"/>
</dbReference>
<dbReference type="Gene3D" id="3.40.50.300">
    <property type="entry name" value="P-loop containing nucleotide triphosphate hydrolases"/>
    <property type="match status" value="1"/>
</dbReference>
<dbReference type="InterPro" id="IPR045086">
    <property type="entry name" value="OBG_GTPase"/>
</dbReference>
<dbReference type="PROSITE" id="PS51883">
    <property type="entry name" value="OBG"/>
    <property type="match status" value="1"/>
</dbReference>
<feature type="binding site" evidence="8">
    <location>
        <position position="210"/>
    </location>
    <ligand>
        <name>Mg(2+)</name>
        <dbReference type="ChEBI" id="CHEBI:18420"/>
    </ligand>
</feature>
<dbReference type="PROSITE" id="PS51710">
    <property type="entry name" value="G_OBG"/>
    <property type="match status" value="1"/>
</dbReference>
<dbReference type="FunFam" id="2.70.210.12:FF:000001">
    <property type="entry name" value="GTPase Obg"/>
    <property type="match status" value="1"/>
</dbReference>
<dbReference type="PANTHER" id="PTHR11702">
    <property type="entry name" value="DEVELOPMENTALLY REGULATED GTP-BINDING PROTEIN-RELATED"/>
    <property type="match status" value="1"/>
</dbReference>
<dbReference type="InterPro" id="IPR006074">
    <property type="entry name" value="GTP1-OBG_CS"/>
</dbReference>
<evidence type="ECO:0000256" key="1">
    <source>
        <dbReference type="ARBA" id="ARBA00007699"/>
    </source>
</evidence>
<dbReference type="STRING" id="1335309.GA0116948_10271"/>
<evidence type="ECO:0000256" key="2">
    <source>
        <dbReference type="ARBA" id="ARBA00022490"/>
    </source>
</evidence>